<accession>A0A6C0K3B6</accession>
<protein>
    <submittedName>
        <fullName evidence="2">Uncharacterized protein</fullName>
    </submittedName>
</protein>
<dbReference type="EMBL" id="MN740769">
    <property type="protein sequence ID" value="QHU10554.1"/>
    <property type="molecule type" value="Genomic_DNA"/>
</dbReference>
<name>A0A6C0K3B6_9ZZZZ</name>
<dbReference type="AlphaFoldDB" id="A0A6C0K3B6"/>
<proteinExistence type="predicted"/>
<evidence type="ECO:0000313" key="2">
    <source>
        <dbReference type="EMBL" id="QHU10554.1"/>
    </source>
</evidence>
<reference evidence="2" key="1">
    <citation type="journal article" date="2020" name="Nature">
        <title>Giant virus diversity and host interactions through global metagenomics.</title>
        <authorList>
            <person name="Schulz F."/>
            <person name="Roux S."/>
            <person name="Paez-Espino D."/>
            <person name="Jungbluth S."/>
            <person name="Walsh D.A."/>
            <person name="Denef V.J."/>
            <person name="McMahon K.D."/>
            <person name="Konstantinidis K.T."/>
            <person name="Eloe-Fadrosh E.A."/>
            <person name="Kyrpides N.C."/>
            <person name="Woyke T."/>
        </authorList>
    </citation>
    <scope>NUCLEOTIDE SEQUENCE</scope>
    <source>
        <strain evidence="2">GVMAG-S-1101165-83</strain>
    </source>
</reference>
<feature type="region of interest" description="Disordered" evidence="1">
    <location>
        <begin position="359"/>
        <end position="404"/>
    </location>
</feature>
<evidence type="ECO:0000256" key="1">
    <source>
        <dbReference type="SAM" id="MobiDB-lite"/>
    </source>
</evidence>
<sequence>MAGFVPAAVEVSDIQEDFCIKLNEYPILTKFSTSDEFKTPEFLAEFEKLVPGGGYFYFRIELGPDGNIIVTPSLSRLQSSIIYNYRSNPGFFSAYVSFQLKNSGILPSIVELILLGNQVGIALRVIARSKRDFSSSFFNFHKDQSIFTMLQYYNFSQPFVFGTEVLLGYKEHETLLPHQLLGVLPLPEKVGNLSNAFSTISAVNSELKDSGVDAVVLRGKYNNGDTMTFSDPLLRHATIKANEVFESNAIKISIPKRDQSSERNVHEDTVQVCSMREPTTPEMVDNRQAIAMFLFLDTENYTGYSREKFGEPIIIDPTPTREIKTINFNKDEFKGFVETLSSGEGCVVIRDLTITSRGGIKQKPYKRKQSNKKNKTNKKKKTIKKRRMSKKNKMNKRKTKRNKN</sequence>
<feature type="compositionally biased region" description="Basic residues" evidence="1">
    <location>
        <begin position="363"/>
        <end position="404"/>
    </location>
</feature>
<organism evidence="2">
    <name type="scientific">viral metagenome</name>
    <dbReference type="NCBI Taxonomy" id="1070528"/>
    <lineage>
        <taxon>unclassified sequences</taxon>
        <taxon>metagenomes</taxon>
        <taxon>organismal metagenomes</taxon>
    </lineage>
</organism>